<accession>A0ABD1DZD0</accession>
<name>A0ABD1DZD0_CULPP</name>
<evidence type="ECO:0000313" key="3">
    <source>
        <dbReference type="Proteomes" id="UP001562425"/>
    </source>
</evidence>
<reference evidence="2 3" key="1">
    <citation type="submission" date="2024-05" db="EMBL/GenBank/DDBJ databases">
        <title>Culex pipiens pipiens assembly and annotation.</title>
        <authorList>
            <person name="Alout H."/>
            <person name="Durand T."/>
        </authorList>
    </citation>
    <scope>NUCLEOTIDE SEQUENCE [LARGE SCALE GENOMIC DNA]</scope>
    <source>
        <strain evidence="2">HA-2024</strain>
        <tissue evidence="2">Whole body</tissue>
    </source>
</reference>
<keyword evidence="1" id="KW-0732">Signal</keyword>
<dbReference type="EMBL" id="JBEHCU010000393">
    <property type="protein sequence ID" value="KAL1404465.1"/>
    <property type="molecule type" value="Genomic_DNA"/>
</dbReference>
<proteinExistence type="predicted"/>
<evidence type="ECO:0000313" key="2">
    <source>
        <dbReference type="EMBL" id="KAL1404465.1"/>
    </source>
</evidence>
<dbReference type="Proteomes" id="UP001562425">
    <property type="component" value="Unassembled WGS sequence"/>
</dbReference>
<sequence length="187" mass="21147">MRILLVGLCWTLLGGGALRFCDAAGWFFPDYQPIVEYGVWNKNDLICYQKRILAGTQSPQVVDFRNPLGTSINHVRIESPQDKWAGFRVAQVWGALATTYIQLEIYASQIVGPFLNDVNIEIRCSPTLARLSIETVLQMLRRPIGVLVKRNSTELSNSIFGDVVRDGQVRVYQPPRFNDSSLEETQE</sequence>
<comment type="caution">
    <text evidence="2">The sequence shown here is derived from an EMBL/GenBank/DDBJ whole genome shotgun (WGS) entry which is preliminary data.</text>
</comment>
<gene>
    <name evidence="2" type="ORF">pipiens_005340</name>
</gene>
<feature type="chain" id="PRO_5044772327" evidence="1">
    <location>
        <begin position="24"/>
        <end position="187"/>
    </location>
</feature>
<feature type="signal peptide" evidence="1">
    <location>
        <begin position="1"/>
        <end position="23"/>
    </location>
</feature>
<dbReference type="AlphaFoldDB" id="A0ABD1DZD0"/>
<organism evidence="2 3">
    <name type="scientific">Culex pipiens pipiens</name>
    <name type="common">Northern house mosquito</name>
    <dbReference type="NCBI Taxonomy" id="38569"/>
    <lineage>
        <taxon>Eukaryota</taxon>
        <taxon>Metazoa</taxon>
        <taxon>Ecdysozoa</taxon>
        <taxon>Arthropoda</taxon>
        <taxon>Hexapoda</taxon>
        <taxon>Insecta</taxon>
        <taxon>Pterygota</taxon>
        <taxon>Neoptera</taxon>
        <taxon>Endopterygota</taxon>
        <taxon>Diptera</taxon>
        <taxon>Nematocera</taxon>
        <taxon>Culicoidea</taxon>
        <taxon>Culicidae</taxon>
        <taxon>Culicinae</taxon>
        <taxon>Culicini</taxon>
        <taxon>Culex</taxon>
        <taxon>Culex</taxon>
    </lineage>
</organism>
<protein>
    <submittedName>
        <fullName evidence="2">Uncharacterized protein</fullName>
    </submittedName>
</protein>
<evidence type="ECO:0000256" key="1">
    <source>
        <dbReference type="SAM" id="SignalP"/>
    </source>
</evidence>
<keyword evidence="3" id="KW-1185">Reference proteome</keyword>